<dbReference type="KEGG" id="acep:105623696"/>
<dbReference type="EMBL" id="ADTU01002267">
    <property type="status" value="NOT_ANNOTATED_CDS"/>
    <property type="molecule type" value="Genomic_DNA"/>
</dbReference>
<organism evidence="3 4">
    <name type="scientific">Atta cephalotes</name>
    <name type="common">Leafcutter ant</name>
    <dbReference type="NCBI Taxonomy" id="12957"/>
    <lineage>
        <taxon>Eukaryota</taxon>
        <taxon>Metazoa</taxon>
        <taxon>Ecdysozoa</taxon>
        <taxon>Arthropoda</taxon>
        <taxon>Hexapoda</taxon>
        <taxon>Insecta</taxon>
        <taxon>Pterygota</taxon>
        <taxon>Neoptera</taxon>
        <taxon>Endopterygota</taxon>
        <taxon>Hymenoptera</taxon>
        <taxon>Apocrita</taxon>
        <taxon>Aculeata</taxon>
        <taxon>Formicoidea</taxon>
        <taxon>Formicidae</taxon>
        <taxon>Myrmicinae</taxon>
        <taxon>Atta</taxon>
    </lineage>
</organism>
<keyword evidence="2" id="KW-1133">Transmembrane helix</keyword>
<dbReference type="EMBL" id="ADTU01002275">
    <property type="status" value="NOT_ANNOTATED_CDS"/>
    <property type="molecule type" value="Genomic_DNA"/>
</dbReference>
<dbReference type="EMBL" id="ADTU01002268">
    <property type="status" value="NOT_ANNOTATED_CDS"/>
    <property type="molecule type" value="Genomic_DNA"/>
</dbReference>
<dbReference type="EMBL" id="ADTU01002274">
    <property type="status" value="NOT_ANNOTATED_CDS"/>
    <property type="molecule type" value="Genomic_DNA"/>
</dbReference>
<dbReference type="GO" id="GO:0005783">
    <property type="term" value="C:endoplasmic reticulum"/>
    <property type="evidence" value="ECO:0007669"/>
    <property type="project" value="TreeGrafter"/>
</dbReference>
<dbReference type="Proteomes" id="UP000005205">
    <property type="component" value="Unassembled WGS sequence"/>
</dbReference>
<feature type="compositionally biased region" description="Basic and acidic residues" evidence="1">
    <location>
        <begin position="479"/>
        <end position="490"/>
    </location>
</feature>
<dbReference type="PANTHER" id="PTHR21650:SF4">
    <property type="entry name" value="MEMBRALIN"/>
    <property type="match status" value="1"/>
</dbReference>
<evidence type="ECO:0000313" key="3">
    <source>
        <dbReference type="EnsemblMetazoa" id="XP_012060470.1"/>
    </source>
</evidence>
<dbReference type="InParanoid" id="A0A158NSG2"/>
<proteinExistence type="predicted"/>
<dbReference type="GO" id="GO:1904294">
    <property type="term" value="P:positive regulation of ERAD pathway"/>
    <property type="evidence" value="ECO:0007669"/>
    <property type="project" value="TreeGrafter"/>
</dbReference>
<keyword evidence="4" id="KW-1185">Reference proteome</keyword>
<gene>
    <name evidence="3" type="primary">105623696</name>
</gene>
<dbReference type="EMBL" id="ADTU01002269">
    <property type="status" value="NOT_ANNOTATED_CDS"/>
    <property type="molecule type" value="Genomic_DNA"/>
</dbReference>
<feature type="compositionally biased region" description="Low complexity" evidence="1">
    <location>
        <begin position="397"/>
        <end position="428"/>
    </location>
</feature>
<dbReference type="Pfam" id="PF09746">
    <property type="entry name" value="Membralin"/>
    <property type="match status" value="2"/>
</dbReference>
<keyword evidence="2" id="KW-0472">Membrane</keyword>
<name>A0A158NSG2_ATTCE</name>
<evidence type="ECO:0008006" key="5">
    <source>
        <dbReference type="Google" id="ProtNLM"/>
    </source>
</evidence>
<sequence>MSQGEGAAIAVPNNQNGAVAHNLHSLAGVIGPVLNNNNMNIARNNNNQNPLINVRDRLFHALFIKAALAYARTFPRPVRRFIEFIVLLKTSKEKSFANVEGNSTEVPDYLNEDNVIQLKDRSSDVDKTARIEDGYIVEYSLEYGFLRLSPAARQRLNIPVKIVTLDPLNDKCFGDSFSRLILDEFLGYDDLLMASIKTLAEHEDNKGFLRNVVTGEHYRFVSMWMARTSYLAAFFVMLVFTVSISMLLRYSHHQIFVFIVDLIQMLEFNLTVSLPAASLLTVVLALVGMEALMSEFFNDTTTAFYIILIVWLADQYDAICCHTALTKRHWLRFFYLYHFSFYAYHYRFNGQYSSLALVTSWLFIQHSMLYFFHHYELPVILQQAQLQQLLFRNHIQPQAQPATPSTAPTTSGPGSPSSSASPSAAPSPSSSPNPSTPTTEQTQQNYITELSQLDLEPSNAEAQHTNVDTTQQTSVATTADRRDDSVRVSEDTTVFATPTSVAKTEAIPSVSRATSSFTDTSSSEGFEVIESAEVTKEASVEDKKEH</sequence>
<feature type="region of interest" description="Disordered" evidence="1">
    <location>
        <begin position="397"/>
        <end position="442"/>
    </location>
</feature>
<dbReference type="OrthoDB" id="6779347at2759"/>
<feature type="transmembrane region" description="Helical" evidence="2">
    <location>
        <begin position="268"/>
        <end position="289"/>
    </location>
</feature>
<dbReference type="AlphaFoldDB" id="A0A158NSG2"/>
<feature type="transmembrane region" description="Helical" evidence="2">
    <location>
        <begin position="229"/>
        <end position="248"/>
    </location>
</feature>
<evidence type="ECO:0000256" key="2">
    <source>
        <dbReference type="SAM" id="Phobius"/>
    </source>
</evidence>
<evidence type="ECO:0000256" key="1">
    <source>
        <dbReference type="SAM" id="MobiDB-lite"/>
    </source>
</evidence>
<feature type="compositionally biased region" description="Polar residues" evidence="1">
    <location>
        <begin position="460"/>
        <end position="475"/>
    </location>
</feature>
<dbReference type="EnsemblMetazoa" id="XM_012205080.1">
    <property type="protein sequence ID" value="XP_012060470.1"/>
    <property type="gene ID" value="LOC105623696"/>
</dbReference>
<dbReference type="EMBL" id="ADTU01002276">
    <property type="status" value="NOT_ANNOTATED_CDS"/>
    <property type="molecule type" value="Genomic_DNA"/>
</dbReference>
<keyword evidence="2" id="KW-0812">Transmembrane</keyword>
<dbReference type="InterPro" id="IPR019144">
    <property type="entry name" value="Membralin"/>
</dbReference>
<accession>A0A158NSG2</accession>
<reference evidence="3" key="2">
    <citation type="submission" date="2016-04" db="UniProtKB">
        <authorList>
            <consortium name="EnsemblMetazoa"/>
        </authorList>
    </citation>
    <scope>IDENTIFICATION</scope>
</reference>
<protein>
    <recommendedName>
        <fullName evidence="5">Membralin</fullName>
    </recommendedName>
</protein>
<dbReference type="PANTHER" id="PTHR21650">
    <property type="entry name" value="MEMBRALIN/KINETOCHORE PROTEIN NUF2"/>
    <property type="match status" value="1"/>
</dbReference>
<evidence type="ECO:0000313" key="4">
    <source>
        <dbReference type="Proteomes" id="UP000005205"/>
    </source>
</evidence>
<dbReference type="STRING" id="12957.A0A158NSG2"/>
<reference evidence="4" key="1">
    <citation type="journal article" date="2011" name="PLoS Genet.">
        <title>The genome sequence of the leaf-cutter ant Atta cephalotes reveals insights into its obligate symbiotic lifestyle.</title>
        <authorList>
            <person name="Suen G."/>
            <person name="Teiling C."/>
            <person name="Li L."/>
            <person name="Holt C."/>
            <person name="Abouheif E."/>
            <person name="Bornberg-Bauer E."/>
            <person name="Bouffard P."/>
            <person name="Caldera E.J."/>
            <person name="Cash E."/>
            <person name="Cavanaugh A."/>
            <person name="Denas O."/>
            <person name="Elhaik E."/>
            <person name="Fave M.J."/>
            <person name="Gadau J."/>
            <person name="Gibson J.D."/>
            <person name="Graur D."/>
            <person name="Grubbs K.J."/>
            <person name="Hagen D.E."/>
            <person name="Harkins T.T."/>
            <person name="Helmkampf M."/>
            <person name="Hu H."/>
            <person name="Johnson B.R."/>
            <person name="Kim J."/>
            <person name="Marsh S.E."/>
            <person name="Moeller J.A."/>
            <person name="Munoz-Torres M.C."/>
            <person name="Murphy M.C."/>
            <person name="Naughton M.C."/>
            <person name="Nigam S."/>
            <person name="Overson R."/>
            <person name="Rajakumar R."/>
            <person name="Reese J.T."/>
            <person name="Scott J.J."/>
            <person name="Smith C.R."/>
            <person name="Tao S."/>
            <person name="Tsutsui N.D."/>
            <person name="Viljakainen L."/>
            <person name="Wissler L."/>
            <person name="Yandell M.D."/>
            <person name="Zimmer F."/>
            <person name="Taylor J."/>
            <person name="Slater S.C."/>
            <person name="Clifton S.W."/>
            <person name="Warren W.C."/>
            <person name="Elsik C.G."/>
            <person name="Smith C.D."/>
            <person name="Weinstock G.M."/>
            <person name="Gerardo N.M."/>
            <person name="Currie C.R."/>
        </authorList>
    </citation>
    <scope>NUCLEOTIDE SEQUENCE [LARGE SCALE GENOMIC DNA]</scope>
</reference>
<dbReference type="EMBL" id="ADTU01002270">
    <property type="status" value="NOT_ANNOTATED_CDS"/>
    <property type="molecule type" value="Genomic_DNA"/>
</dbReference>
<dbReference type="EMBL" id="ADTU01002271">
    <property type="status" value="NOT_ANNOTATED_CDS"/>
    <property type="molecule type" value="Genomic_DNA"/>
</dbReference>
<feature type="region of interest" description="Disordered" evidence="1">
    <location>
        <begin position="460"/>
        <end position="491"/>
    </location>
</feature>
<dbReference type="EMBL" id="ADTU01002272">
    <property type="status" value="NOT_ANNOTATED_CDS"/>
    <property type="molecule type" value="Genomic_DNA"/>
</dbReference>
<dbReference type="EMBL" id="ADTU01002273">
    <property type="status" value="NOT_ANNOTATED_CDS"/>
    <property type="molecule type" value="Genomic_DNA"/>
</dbReference>
<dbReference type="GO" id="GO:0034976">
    <property type="term" value="P:response to endoplasmic reticulum stress"/>
    <property type="evidence" value="ECO:0007669"/>
    <property type="project" value="TreeGrafter"/>
</dbReference>